<keyword evidence="1" id="KW-1133">Transmembrane helix</keyword>
<reference evidence="2 3" key="1">
    <citation type="submission" date="2018-06" db="EMBL/GenBank/DDBJ databases">
        <title>Draft Whole-Genome Sequence of the purple photosynthetic bacterium Rhodospeudomonas palustris XCP.</title>
        <authorList>
            <person name="Rayyan A."/>
            <person name="Meyer T.E."/>
            <person name="Kyndt J.A."/>
        </authorList>
    </citation>
    <scope>NUCLEOTIDE SEQUENCE [LARGE SCALE GENOMIC DNA]</scope>
    <source>
        <strain evidence="2 3">XCP</strain>
    </source>
</reference>
<feature type="transmembrane region" description="Helical" evidence="1">
    <location>
        <begin position="39"/>
        <end position="60"/>
    </location>
</feature>
<accession>A0A323UKR8</accession>
<dbReference type="EMBL" id="QKQS01000010">
    <property type="protein sequence ID" value="PZA12807.1"/>
    <property type="molecule type" value="Genomic_DNA"/>
</dbReference>
<name>A0A323UKR8_RHOPL</name>
<keyword evidence="1" id="KW-0812">Transmembrane</keyword>
<evidence type="ECO:0000313" key="3">
    <source>
        <dbReference type="Proteomes" id="UP000248134"/>
    </source>
</evidence>
<comment type="caution">
    <text evidence="2">The sequence shown here is derived from an EMBL/GenBank/DDBJ whole genome shotgun (WGS) entry which is preliminary data.</text>
</comment>
<dbReference type="OrthoDB" id="8140071at2"/>
<gene>
    <name evidence="2" type="ORF">DNX69_06330</name>
</gene>
<protein>
    <submittedName>
        <fullName evidence="2">Uncharacterized protein</fullName>
    </submittedName>
</protein>
<proteinExistence type="predicted"/>
<organism evidence="2 3">
    <name type="scientific">Rhodopseudomonas palustris</name>
    <dbReference type="NCBI Taxonomy" id="1076"/>
    <lineage>
        <taxon>Bacteria</taxon>
        <taxon>Pseudomonadati</taxon>
        <taxon>Pseudomonadota</taxon>
        <taxon>Alphaproteobacteria</taxon>
        <taxon>Hyphomicrobiales</taxon>
        <taxon>Nitrobacteraceae</taxon>
        <taxon>Rhodopseudomonas</taxon>
    </lineage>
</organism>
<dbReference type="Proteomes" id="UP000248134">
    <property type="component" value="Unassembled WGS sequence"/>
</dbReference>
<sequence length="62" mass="6659">MKSSGISFSEVRESAYGSAEHDAGLPSGPRAELRYSSPWPWVGAVFISSGLWAGIGWLIFAK</sequence>
<evidence type="ECO:0000256" key="1">
    <source>
        <dbReference type="SAM" id="Phobius"/>
    </source>
</evidence>
<dbReference type="AlphaFoldDB" id="A0A323UKR8"/>
<keyword evidence="1" id="KW-0472">Membrane</keyword>
<evidence type="ECO:0000313" key="2">
    <source>
        <dbReference type="EMBL" id="PZA12807.1"/>
    </source>
</evidence>